<protein>
    <recommendedName>
        <fullName evidence="7">EamA domain-containing protein</fullName>
    </recommendedName>
</protein>
<keyword evidence="3 6" id="KW-0812">Transmembrane</keyword>
<evidence type="ECO:0000259" key="7">
    <source>
        <dbReference type="Pfam" id="PF00892"/>
    </source>
</evidence>
<organism evidence="8 9">
    <name type="scientific">Candidatus Buchananbacteria bacterium RBG_13_39_9</name>
    <dbReference type="NCBI Taxonomy" id="1797531"/>
    <lineage>
        <taxon>Bacteria</taxon>
        <taxon>Candidatus Buchananiibacteriota</taxon>
    </lineage>
</organism>
<reference evidence="8 9" key="1">
    <citation type="journal article" date="2016" name="Nat. Commun.">
        <title>Thousands of microbial genomes shed light on interconnected biogeochemical processes in an aquifer system.</title>
        <authorList>
            <person name="Anantharaman K."/>
            <person name="Brown C.T."/>
            <person name="Hug L.A."/>
            <person name="Sharon I."/>
            <person name="Castelle C.J."/>
            <person name="Probst A.J."/>
            <person name="Thomas B.C."/>
            <person name="Singh A."/>
            <person name="Wilkins M.J."/>
            <person name="Karaoz U."/>
            <person name="Brodie E.L."/>
            <person name="Williams K.H."/>
            <person name="Hubbard S.S."/>
            <person name="Banfield J.F."/>
        </authorList>
    </citation>
    <scope>NUCLEOTIDE SEQUENCE [LARGE SCALE GENOMIC DNA]</scope>
</reference>
<dbReference type="InterPro" id="IPR050638">
    <property type="entry name" value="AA-Vitamin_Transporters"/>
</dbReference>
<dbReference type="PANTHER" id="PTHR32322">
    <property type="entry name" value="INNER MEMBRANE TRANSPORTER"/>
    <property type="match status" value="1"/>
</dbReference>
<feature type="domain" description="EamA" evidence="7">
    <location>
        <begin position="6"/>
        <end position="141"/>
    </location>
</feature>
<feature type="transmembrane region" description="Helical" evidence="6">
    <location>
        <begin position="155"/>
        <end position="175"/>
    </location>
</feature>
<feature type="transmembrane region" description="Helical" evidence="6">
    <location>
        <begin position="71"/>
        <end position="90"/>
    </location>
</feature>
<comment type="subcellular location">
    <subcellularLocation>
        <location evidence="1">Cell membrane</location>
        <topology evidence="1">Multi-pass membrane protein</topology>
    </subcellularLocation>
</comment>
<sequence>MNKINKGLSLVLGTALISGISVFLNKFAVAAISNSDVFTTVKNLTVGLVLTCLILLPIYFSKLKSLKKGDWLKLFLIGVIGGSIPFLLFFKGLSLTSASSAAFIHKTLFLWVSFLAVYFLKEKLGRMQYFALALLFLGNFTMLGFKMFNLSQGELLVLGATLMWAVEFVIAKKVLVSVSAEIVAWARMFFGSIILLGYLVISGQAMNLMALNSNQWFWVAISSVLLLGYVLTWYKALAKLPAVVVTSVLVFASPITTCLELIISHKINVYQVFGSLAIILAGGLIIYSLKKAQDVPIRAEQFN</sequence>
<proteinExistence type="predicted"/>
<evidence type="ECO:0000256" key="5">
    <source>
        <dbReference type="ARBA" id="ARBA00023136"/>
    </source>
</evidence>
<dbReference type="PANTHER" id="PTHR32322:SF18">
    <property type="entry name" value="S-ADENOSYLMETHIONINE_S-ADENOSYLHOMOCYSTEINE TRANSPORTER"/>
    <property type="match status" value="1"/>
</dbReference>
<dbReference type="Pfam" id="PF00892">
    <property type="entry name" value="EamA"/>
    <property type="match status" value="2"/>
</dbReference>
<evidence type="ECO:0000313" key="8">
    <source>
        <dbReference type="EMBL" id="OGY42027.1"/>
    </source>
</evidence>
<keyword evidence="2" id="KW-1003">Cell membrane</keyword>
<evidence type="ECO:0000256" key="1">
    <source>
        <dbReference type="ARBA" id="ARBA00004651"/>
    </source>
</evidence>
<feature type="transmembrane region" description="Helical" evidence="6">
    <location>
        <begin position="102"/>
        <end position="120"/>
    </location>
</feature>
<dbReference type="EMBL" id="MHIA01000019">
    <property type="protein sequence ID" value="OGY42027.1"/>
    <property type="molecule type" value="Genomic_DNA"/>
</dbReference>
<accession>A0A1G1XRT4</accession>
<keyword evidence="4 6" id="KW-1133">Transmembrane helix</keyword>
<feature type="transmembrane region" description="Helical" evidence="6">
    <location>
        <begin position="241"/>
        <end position="263"/>
    </location>
</feature>
<evidence type="ECO:0000256" key="2">
    <source>
        <dbReference type="ARBA" id="ARBA00022475"/>
    </source>
</evidence>
<keyword evidence="5 6" id="KW-0472">Membrane</keyword>
<dbReference type="Proteomes" id="UP000176260">
    <property type="component" value="Unassembled WGS sequence"/>
</dbReference>
<evidence type="ECO:0000313" key="9">
    <source>
        <dbReference type="Proteomes" id="UP000176260"/>
    </source>
</evidence>
<feature type="domain" description="EamA" evidence="7">
    <location>
        <begin position="153"/>
        <end position="285"/>
    </location>
</feature>
<dbReference type="InterPro" id="IPR000620">
    <property type="entry name" value="EamA_dom"/>
</dbReference>
<feature type="transmembrane region" description="Helical" evidence="6">
    <location>
        <begin position="40"/>
        <end position="59"/>
    </location>
</feature>
<dbReference type="SUPFAM" id="SSF103481">
    <property type="entry name" value="Multidrug resistance efflux transporter EmrE"/>
    <property type="match status" value="2"/>
</dbReference>
<gene>
    <name evidence="8" type="ORF">A2Y67_03010</name>
</gene>
<evidence type="ECO:0000256" key="4">
    <source>
        <dbReference type="ARBA" id="ARBA00022989"/>
    </source>
</evidence>
<feature type="transmembrane region" description="Helical" evidence="6">
    <location>
        <begin position="182"/>
        <end position="201"/>
    </location>
</feature>
<feature type="transmembrane region" description="Helical" evidence="6">
    <location>
        <begin position="216"/>
        <end position="234"/>
    </location>
</feature>
<dbReference type="AlphaFoldDB" id="A0A1G1XRT4"/>
<feature type="transmembrane region" description="Helical" evidence="6">
    <location>
        <begin position="269"/>
        <end position="289"/>
    </location>
</feature>
<dbReference type="InterPro" id="IPR037185">
    <property type="entry name" value="EmrE-like"/>
</dbReference>
<evidence type="ECO:0000256" key="3">
    <source>
        <dbReference type="ARBA" id="ARBA00022692"/>
    </source>
</evidence>
<evidence type="ECO:0000256" key="6">
    <source>
        <dbReference type="SAM" id="Phobius"/>
    </source>
</evidence>
<comment type="caution">
    <text evidence="8">The sequence shown here is derived from an EMBL/GenBank/DDBJ whole genome shotgun (WGS) entry which is preliminary data.</text>
</comment>
<feature type="transmembrane region" description="Helical" evidence="6">
    <location>
        <begin position="129"/>
        <end position="149"/>
    </location>
</feature>
<dbReference type="GO" id="GO:0005886">
    <property type="term" value="C:plasma membrane"/>
    <property type="evidence" value="ECO:0007669"/>
    <property type="project" value="UniProtKB-SubCell"/>
</dbReference>
<name>A0A1G1XRT4_9BACT</name>